<keyword evidence="1" id="KW-1133">Transmembrane helix</keyword>
<sequence>MLNYLRQNQGINNRLSHNQSFVRAITCLGLFPSITYVMHSKTSMSFKTMDDGQVLLYAVGGGEVQYHGEVAMLKVAMKIVKG</sequence>
<evidence type="ECO:0000313" key="3">
    <source>
        <dbReference type="Proteomes" id="UP001177003"/>
    </source>
</evidence>
<protein>
    <submittedName>
        <fullName evidence="2">Uncharacterized protein</fullName>
    </submittedName>
</protein>
<name>A0AA35VRZ0_LACSI</name>
<keyword evidence="1" id="KW-0472">Membrane</keyword>
<evidence type="ECO:0000256" key="1">
    <source>
        <dbReference type="SAM" id="Phobius"/>
    </source>
</evidence>
<keyword evidence="3" id="KW-1185">Reference proteome</keyword>
<evidence type="ECO:0000313" key="2">
    <source>
        <dbReference type="EMBL" id="CAI9265348.1"/>
    </source>
</evidence>
<feature type="transmembrane region" description="Helical" evidence="1">
    <location>
        <begin position="20"/>
        <end position="39"/>
    </location>
</feature>
<keyword evidence="1" id="KW-0812">Transmembrane</keyword>
<accession>A0AA35VRZ0</accession>
<dbReference type="Proteomes" id="UP001177003">
    <property type="component" value="Chromosome 0"/>
</dbReference>
<gene>
    <name evidence="2" type="ORF">LSALG_LOCUS5959</name>
</gene>
<dbReference type="AlphaFoldDB" id="A0AA35VRZ0"/>
<reference evidence="2" key="1">
    <citation type="submission" date="2023-04" db="EMBL/GenBank/DDBJ databases">
        <authorList>
            <person name="Vijverberg K."/>
            <person name="Xiong W."/>
            <person name="Schranz E."/>
        </authorList>
    </citation>
    <scope>NUCLEOTIDE SEQUENCE</scope>
</reference>
<dbReference type="EMBL" id="OX465086">
    <property type="protein sequence ID" value="CAI9265348.1"/>
    <property type="molecule type" value="Genomic_DNA"/>
</dbReference>
<organism evidence="2 3">
    <name type="scientific">Lactuca saligna</name>
    <name type="common">Willowleaf lettuce</name>
    <dbReference type="NCBI Taxonomy" id="75948"/>
    <lineage>
        <taxon>Eukaryota</taxon>
        <taxon>Viridiplantae</taxon>
        <taxon>Streptophyta</taxon>
        <taxon>Embryophyta</taxon>
        <taxon>Tracheophyta</taxon>
        <taxon>Spermatophyta</taxon>
        <taxon>Magnoliopsida</taxon>
        <taxon>eudicotyledons</taxon>
        <taxon>Gunneridae</taxon>
        <taxon>Pentapetalae</taxon>
        <taxon>asterids</taxon>
        <taxon>campanulids</taxon>
        <taxon>Asterales</taxon>
        <taxon>Asteraceae</taxon>
        <taxon>Cichorioideae</taxon>
        <taxon>Cichorieae</taxon>
        <taxon>Lactucinae</taxon>
        <taxon>Lactuca</taxon>
    </lineage>
</organism>
<proteinExistence type="predicted"/>